<name>A0A3D2X9K9_9FIRM</name>
<gene>
    <name evidence="1" type="ORF">DHW61_12495</name>
</gene>
<dbReference type="Gene3D" id="3.10.450.50">
    <property type="match status" value="1"/>
</dbReference>
<proteinExistence type="predicted"/>
<organism evidence="1 2">
    <name type="scientific">Lachnoclostridium phytofermentans</name>
    <dbReference type="NCBI Taxonomy" id="66219"/>
    <lineage>
        <taxon>Bacteria</taxon>
        <taxon>Bacillati</taxon>
        <taxon>Bacillota</taxon>
        <taxon>Clostridia</taxon>
        <taxon>Lachnospirales</taxon>
        <taxon>Lachnospiraceae</taxon>
    </lineage>
</organism>
<dbReference type="AlphaFoldDB" id="A0A3D2X9K9"/>
<reference evidence="1 2" key="1">
    <citation type="journal article" date="2018" name="Nat. Biotechnol.">
        <title>A standardized bacterial taxonomy based on genome phylogeny substantially revises the tree of life.</title>
        <authorList>
            <person name="Parks D.H."/>
            <person name="Chuvochina M."/>
            <person name="Waite D.W."/>
            <person name="Rinke C."/>
            <person name="Skarshewski A."/>
            <person name="Chaumeil P.A."/>
            <person name="Hugenholtz P."/>
        </authorList>
    </citation>
    <scope>NUCLEOTIDE SEQUENCE [LARGE SCALE GENOMIC DNA]</scope>
    <source>
        <strain evidence="1">UBA11728</strain>
    </source>
</reference>
<sequence>MDIQQFWRVVLKQDREGIRAFFHDNAYVNWHCTNEHFTVDEFIQANCEYPGDWDGEIERVDNLNDLMITVTHVFPIDKPMSFHVVSFISIVEEKIISIDEYWSDDGNAPSWRQEMNIGIAIK</sequence>
<evidence type="ECO:0000313" key="2">
    <source>
        <dbReference type="Proteomes" id="UP000262969"/>
    </source>
</evidence>
<dbReference type="EMBL" id="DPVV01000423">
    <property type="protein sequence ID" value="HCL03205.1"/>
    <property type="molecule type" value="Genomic_DNA"/>
</dbReference>
<dbReference type="SUPFAM" id="SSF54427">
    <property type="entry name" value="NTF2-like"/>
    <property type="match status" value="1"/>
</dbReference>
<evidence type="ECO:0000313" key="1">
    <source>
        <dbReference type="EMBL" id="HCL03205.1"/>
    </source>
</evidence>
<comment type="caution">
    <text evidence="1">The sequence shown here is derived from an EMBL/GenBank/DDBJ whole genome shotgun (WGS) entry which is preliminary data.</text>
</comment>
<protein>
    <recommendedName>
        <fullName evidence="3">SnoaL-like domain-containing protein</fullName>
    </recommendedName>
</protein>
<dbReference type="InterPro" id="IPR032710">
    <property type="entry name" value="NTF2-like_dom_sf"/>
</dbReference>
<accession>A0A3D2X9K9</accession>
<evidence type="ECO:0008006" key="3">
    <source>
        <dbReference type="Google" id="ProtNLM"/>
    </source>
</evidence>
<dbReference type="Proteomes" id="UP000262969">
    <property type="component" value="Unassembled WGS sequence"/>
</dbReference>